<comment type="caution">
    <text evidence="6">The sequence shown here is derived from an EMBL/GenBank/DDBJ whole genome shotgun (WGS) entry which is preliminary data.</text>
</comment>
<dbReference type="PANTHER" id="PTHR37164:SF1">
    <property type="entry name" value="BACTERIOHEMERYTHRIN"/>
    <property type="match status" value="1"/>
</dbReference>
<organism evidence="6 7">
    <name type="scientific">Sulfurimonas gotlandica (strain DSM 19862 / JCM 16533 / GD1)</name>
    <dbReference type="NCBI Taxonomy" id="929558"/>
    <lineage>
        <taxon>Bacteria</taxon>
        <taxon>Pseudomonadati</taxon>
        <taxon>Campylobacterota</taxon>
        <taxon>Epsilonproteobacteria</taxon>
        <taxon>Campylobacterales</taxon>
        <taxon>Sulfurimonadaceae</taxon>
        <taxon>Sulfurimonas</taxon>
    </lineage>
</organism>
<dbReference type="InterPro" id="IPR016131">
    <property type="entry name" value="Haemerythrin_Fe_BS"/>
</dbReference>
<dbReference type="SUPFAM" id="SSF47188">
    <property type="entry name" value="Hemerythrin-like"/>
    <property type="match status" value="1"/>
</dbReference>
<evidence type="ECO:0000313" key="7">
    <source>
        <dbReference type="Proteomes" id="UP000006431"/>
    </source>
</evidence>
<keyword evidence="7" id="KW-1185">Reference proteome</keyword>
<name>B6BHK5_SULGG</name>
<dbReference type="InterPro" id="IPR035938">
    <property type="entry name" value="Hemerythrin-like_sf"/>
</dbReference>
<dbReference type="AlphaFoldDB" id="B6BHK5"/>
<dbReference type="CDD" id="cd12107">
    <property type="entry name" value="Hemerythrin"/>
    <property type="match status" value="1"/>
</dbReference>
<dbReference type="InterPro" id="IPR012312">
    <property type="entry name" value="Hemerythrin-like"/>
</dbReference>
<dbReference type="GO" id="GO:0005344">
    <property type="term" value="F:oxygen carrier activity"/>
    <property type="evidence" value="ECO:0007669"/>
    <property type="project" value="UniProtKB-KW"/>
</dbReference>
<dbReference type="PROSITE" id="PS00550">
    <property type="entry name" value="HEMERYTHRINS"/>
    <property type="match status" value="1"/>
</dbReference>
<dbReference type="eggNOG" id="COG2703">
    <property type="taxonomic scope" value="Bacteria"/>
</dbReference>
<reference evidence="6 7" key="1">
    <citation type="journal article" date="2012" name="Proc. Natl. Acad. Sci. U.S.A.">
        <title>Genome and physiology of a model Epsilonproteobacterium responsible for sulfide detoxification in marine oxygen depletion zones.</title>
        <authorList>
            <person name="Grote J."/>
            <person name="Schott T."/>
            <person name="Bruckner C.G."/>
            <person name="Glockner F.O."/>
            <person name="Jost G."/>
            <person name="Teeling H."/>
            <person name="Labrenz M."/>
            <person name="Jurgens K."/>
        </authorList>
    </citation>
    <scope>NUCLEOTIDE SEQUENCE [LARGE SCALE GENOMIC DNA]</scope>
    <source>
        <strain evidence="6 7">GD1</strain>
    </source>
</reference>
<sequence length="142" mass="16935">MEFYMIELNTIPLVPIDSMNETHLEEVEIINTLLTQLQAKADFVVISKTFEELLEHMQEHFATEEKMMQDAHYPSFRMHKADHDKVLNETRYAEMEWRNRKEIDALKAYFEEEILTWLDQHIKAMDTPMADFLGTKHARYGL</sequence>
<evidence type="ECO:0000256" key="2">
    <source>
        <dbReference type="ARBA" id="ARBA00022621"/>
    </source>
</evidence>
<dbReference type="OrthoDB" id="5296936at2"/>
<dbReference type="Gene3D" id="1.20.120.50">
    <property type="entry name" value="Hemerythrin-like"/>
    <property type="match status" value="1"/>
</dbReference>
<dbReference type="Pfam" id="PF01814">
    <property type="entry name" value="Hemerythrin"/>
    <property type="match status" value="1"/>
</dbReference>
<evidence type="ECO:0000259" key="5">
    <source>
        <dbReference type="Pfam" id="PF01814"/>
    </source>
</evidence>
<dbReference type="InterPro" id="IPR050669">
    <property type="entry name" value="Hemerythrin"/>
</dbReference>
<evidence type="ECO:0000256" key="3">
    <source>
        <dbReference type="ARBA" id="ARBA00022723"/>
    </source>
</evidence>
<dbReference type="GO" id="GO:0046872">
    <property type="term" value="F:metal ion binding"/>
    <property type="evidence" value="ECO:0007669"/>
    <property type="project" value="UniProtKB-KW"/>
</dbReference>
<accession>B6BHK5</accession>
<proteinExistence type="inferred from homology"/>
<keyword evidence="3" id="KW-0479">Metal-binding</keyword>
<dbReference type="InterPro" id="IPR012827">
    <property type="entry name" value="Hemerythrin_metal-bd"/>
</dbReference>
<gene>
    <name evidence="6" type="ORF">SMGD1_1479</name>
</gene>
<keyword evidence="4" id="KW-0408">Iron</keyword>
<dbReference type="PATRIC" id="fig|929558.5.peg.1470"/>
<evidence type="ECO:0000256" key="1">
    <source>
        <dbReference type="ARBA" id="ARBA00010587"/>
    </source>
</evidence>
<comment type="similarity">
    <text evidence="1">Belongs to the hemerythrin family.</text>
</comment>
<keyword evidence="2" id="KW-0813">Transport</keyword>
<dbReference type="STRING" id="929558.SMGD1_1479"/>
<dbReference type="Proteomes" id="UP000006431">
    <property type="component" value="Unassembled WGS sequence"/>
</dbReference>
<dbReference type="PANTHER" id="PTHR37164">
    <property type="entry name" value="BACTERIOHEMERYTHRIN"/>
    <property type="match status" value="1"/>
</dbReference>
<dbReference type="HOGENOM" id="CLU_086902_1_3_7"/>
<accession>H1FT84</accession>
<dbReference type="NCBIfam" id="TIGR02481">
    <property type="entry name" value="hemeryth_dom"/>
    <property type="match status" value="1"/>
</dbReference>
<protein>
    <submittedName>
        <fullName evidence="6">Protein containing Hemerythrin-like, metal-bind ing domain</fullName>
    </submittedName>
</protein>
<feature type="domain" description="Hemerythrin-like" evidence="5">
    <location>
        <begin position="15"/>
        <end position="127"/>
    </location>
</feature>
<dbReference type="EMBL" id="AFRZ01000001">
    <property type="protein sequence ID" value="EHP30003.1"/>
    <property type="molecule type" value="Genomic_DNA"/>
</dbReference>
<keyword evidence="2" id="KW-0561">Oxygen transport</keyword>
<evidence type="ECO:0000256" key="4">
    <source>
        <dbReference type="ARBA" id="ARBA00023004"/>
    </source>
</evidence>
<evidence type="ECO:0000313" key="6">
    <source>
        <dbReference type="EMBL" id="EHP30003.1"/>
    </source>
</evidence>